<evidence type="ECO:0000256" key="1">
    <source>
        <dbReference type="SAM" id="MobiDB-lite"/>
    </source>
</evidence>
<proteinExistence type="predicted"/>
<sequence>MIRYRSAGDAFGIADSHVNEIVRMFLNVRHVRDTPSLLVPELSNGETSKSSGIRCLNPSSQW</sequence>
<keyword evidence="3" id="KW-1185">Reference proteome</keyword>
<protein>
    <submittedName>
        <fullName evidence="2">Uncharacterized protein</fullName>
    </submittedName>
</protein>
<organism evidence="2 3">
    <name type="scientific">Paenibacillus prosopidis</name>
    <dbReference type="NCBI Taxonomy" id="630520"/>
    <lineage>
        <taxon>Bacteria</taxon>
        <taxon>Bacillati</taxon>
        <taxon>Bacillota</taxon>
        <taxon>Bacilli</taxon>
        <taxon>Bacillales</taxon>
        <taxon>Paenibacillaceae</taxon>
        <taxon>Paenibacillus</taxon>
    </lineage>
</organism>
<dbReference type="AlphaFoldDB" id="A0A368W1U7"/>
<comment type="caution">
    <text evidence="2">The sequence shown here is derived from an EMBL/GenBank/DDBJ whole genome shotgun (WGS) entry which is preliminary data.</text>
</comment>
<evidence type="ECO:0000313" key="2">
    <source>
        <dbReference type="EMBL" id="RCW48485.1"/>
    </source>
</evidence>
<evidence type="ECO:0000313" key="3">
    <source>
        <dbReference type="Proteomes" id="UP000252415"/>
    </source>
</evidence>
<dbReference type="EMBL" id="QPJD01000006">
    <property type="protein sequence ID" value="RCW48485.1"/>
    <property type="molecule type" value="Genomic_DNA"/>
</dbReference>
<reference evidence="2 3" key="1">
    <citation type="submission" date="2018-07" db="EMBL/GenBank/DDBJ databases">
        <title>Genomic Encyclopedia of Type Strains, Phase III (KMG-III): the genomes of soil and plant-associated and newly described type strains.</title>
        <authorList>
            <person name="Whitman W."/>
        </authorList>
    </citation>
    <scope>NUCLEOTIDE SEQUENCE [LARGE SCALE GENOMIC DNA]</scope>
    <source>
        <strain evidence="2 3">CECT 7506</strain>
    </source>
</reference>
<feature type="region of interest" description="Disordered" evidence="1">
    <location>
        <begin position="42"/>
        <end position="62"/>
    </location>
</feature>
<feature type="compositionally biased region" description="Polar residues" evidence="1">
    <location>
        <begin position="44"/>
        <end position="62"/>
    </location>
</feature>
<name>A0A368W1U7_9BACL</name>
<gene>
    <name evidence="2" type="ORF">DFP97_106185</name>
</gene>
<dbReference type="RefSeq" id="WP_220271153.1">
    <property type="nucleotide sequence ID" value="NZ_QPJD01000006.1"/>
</dbReference>
<dbReference type="Proteomes" id="UP000252415">
    <property type="component" value="Unassembled WGS sequence"/>
</dbReference>
<accession>A0A368W1U7</accession>